<comment type="similarity">
    <text evidence="1">Belongs to the universal stress protein A family.</text>
</comment>
<dbReference type="Gene3D" id="3.40.50.620">
    <property type="entry name" value="HUPs"/>
    <property type="match status" value="2"/>
</dbReference>
<dbReference type="GO" id="GO:0005524">
    <property type="term" value="F:ATP binding"/>
    <property type="evidence" value="ECO:0007669"/>
    <property type="project" value="UniProtKB-KW"/>
</dbReference>
<keyword evidence="6" id="KW-1185">Reference proteome</keyword>
<protein>
    <submittedName>
        <fullName evidence="5">Nucleotide-binding universal stress UspA family protein</fullName>
    </submittedName>
</protein>
<feature type="domain" description="UspA" evidence="4">
    <location>
        <begin position="163"/>
        <end position="299"/>
    </location>
</feature>
<reference evidence="5 6" key="1">
    <citation type="submission" date="2019-03" db="EMBL/GenBank/DDBJ databases">
        <title>Genomic Encyclopedia of Type Strains, Phase IV (KMG-IV): sequencing the most valuable type-strain genomes for metagenomic binning, comparative biology and taxonomic classification.</title>
        <authorList>
            <person name="Goeker M."/>
        </authorList>
    </citation>
    <scope>NUCLEOTIDE SEQUENCE [LARGE SCALE GENOMIC DNA]</scope>
    <source>
        <strain evidence="5 6">DSM 44496</strain>
    </source>
</reference>
<dbReference type="AlphaFoldDB" id="A0A4R6P6B7"/>
<keyword evidence="3" id="KW-0067">ATP-binding</keyword>
<evidence type="ECO:0000259" key="4">
    <source>
        <dbReference type="Pfam" id="PF00582"/>
    </source>
</evidence>
<sequence length="303" mass="31796">MTTHHIDPPTEAPVVVGIDGSEVGAPAVRWAAETAAARNRRLRIVHAVDLTAAHILLDPYELPMASVTEAMRDFSADCLAAARRLAQAVDPALVIETATVDGTPAPVLVKESTTAHLITLGAAGLSGGGLFGSTLLAVAAHAHGLVVVVRGSEPEQPSRDSGPVVVGIDDSDSSHAAVGAAFAEACERHTELVVVHCWSDLRFGWFAGLPDLLDSRSAQADAHELITEQLAGWTDKYPHIAVERKVYLSGPSHHLIDWSRSAQLVVVGNRGRGGFPGLQLGSTSNALIQCGQCPIMIVHPRSG</sequence>
<evidence type="ECO:0000313" key="6">
    <source>
        <dbReference type="Proteomes" id="UP000295087"/>
    </source>
</evidence>
<feature type="domain" description="UspA" evidence="4">
    <location>
        <begin position="14"/>
        <end position="150"/>
    </location>
</feature>
<dbReference type="InterPro" id="IPR006015">
    <property type="entry name" value="Universal_stress_UspA"/>
</dbReference>
<comment type="caution">
    <text evidence="5">The sequence shown here is derived from an EMBL/GenBank/DDBJ whole genome shotgun (WGS) entry which is preliminary data.</text>
</comment>
<dbReference type="InterPro" id="IPR006016">
    <property type="entry name" value="UspA"/>
</dbReference>
<dbReference type="PANTHER" id="PTHR46268">
    <property type="entry name" value="STRESS RESPONSE PROTEIN NHAX"/>
    <property type="match status" value="1"/>
</dbReference>
<dbReference type="PRINTS" id="PR01438">
    <property type="entry name" value="UNVRSLSTRESS"/>
</dbReference>
<dbReference type="Proteomes" id="UP000295087">
    <property type="component" value="Unassembled WGS sequence"/>
</dbReference>
<evidence type="ECO:0000256" key="1">
    <source>
        <dbReference type="ARBA" id="ARBA00008791"/>
    </source>
</evidence>
<dbReference type="RefSeq" id="WP_067488178.1">
    <property type="nucleotide sequence ID" value="NZ_JBHXPO010000003.1"/>
</dbReference>
<evidence type="ECO:0000256" key="2">
    <source>
        <dbReference type="ARBA" id="ARBA00022741"/>
    </source>
</evidence>
<keyword evidence="2" id="KW-0547">Nucleotide-binding</keyword>
<gene>
    <name evidence="5" type="ORF">DFR75_108134</name>
</gene>
<dbReference type="EMBL" id="SNXK01000008">
    <property type="protein sequence ID" value="TDP31529.1"/>
    <property type="molecule type" value="Genomic_DNA"/>
</dbReference>
<accession>A0A4R6P6B7</accession>
<evidence type="ECO:0000256" key="3">
    <source>
        <dbReference type="ARBA" id="ARBA00022840"/>
    </source>
</evidence>
<dbReference type="PANTHER" id="PTHR46268:SF27">
    <property type="entry name" value="UNIVERSAL STRESS PROTEIN RV2623"/>
    <property type="match status" value="1"/>
</dbReference>
<dbReference type="Pfam" id="PF00582">
    <property type="entry name" value="Usp"/>
    <property type="match status" value="2"/>
</dbReference>
<organism evidence="5 6">
    <name type="scientific">Nocardia ignorata</name>
    <dbReference type="NCBI Taxonomy" id="145285"/>
    <lineage>
        <taxon>Bacteria</taxon>
        <taxon>Bacillati</taxon>
        <taxon>Actinomycetota</taxon>
        <taxon>Actinomycetes</taxon>
        <taxon>Mycobacteriales</taxon>
        <taxon>Nocardiaceae</taxon>
        <taxon>Nocardia</taxon>
    </lineage>
</organism>
<dbReference type="InterPro" id="IPR014729">
    <property type="entry name" value="Rossmann-like_a/b/a_fold"/>
</dbReference>
<evidence type="ECO:0000313" key="5">
    <source>
        <dbReference type="EMBL" id="TDP31529.1"/>
    </source>
</evidence>
<proteinExistence type="inferred from homology"/>
<dbReference type="SUPFAM" id="SSF52402">
    <property type="entry name" value="Adenine nucleotide alpha hydrolases-like"/>
    <property type="match status" value="2"/>
</dbReference>
<name>A0A4R6P6B7_NOCIG</name>